<sequence>MTCIADILDRPERRGDRAEALQNLRSLRDFVATMDPGYETPGNISSLLDSSVTNPMSIQSEAVAAAWPVNQQHEQSAINDALIPTASSPVIVESAGKDISRSGKYPRRPPEDRAHAAAASNRVDRGLGEAHDNAVLESLEEVPAAAIFNRRDPGYDPIFLPNERQLLGLLDKRQ</sequence>
<dbReference type="EMBL" id="KN847041">
    <property type="protein sequence ID" value="KIW32618.1"/>
    <property type="molecule type" value="Genomic_DNA"/>
</dbReference>
<name>A0A0D2CN11_9EURO</name>
<organism evidence="1 2">
    <name type="scientific">Cladophialophora immunda</name>
    <dbReference type="NCBI Taxonomy" id="569365"/>
    <lineage>
        <taxon>Eukaryota</taxon>
        <taxon>Fungi</taxon>
        <taxon>Dikarya</taxon>
        <taxon>Ascomycota</taxon>
        <taxon>Pezizomycotina</taxon>
        <taxon>Eurotiomycetes</taxon>
        <taxon>Chaetothyriomycetidae</taxon>
        <taxon>Chaetothyriales</taxon>
        <taxon>Herpotrichiellaceae</taxon>
        <taxon>Cladophialophora</taxon>
    </lineage>
</organism>
<dbReference type="Proteomes" id="UP000054466">
    <property type="component" value="Unassembled WGS sequence"/>
</dbReference>
<gene>
    <name evidence="1" type="ORF">PV07_04149</name>
</gene>
<dbReference type="HOGENOM" id="CLU_1539847_0_0_1"/>
<dbReference type="GeneID" id="27343343"/>
<protein>
    <submittedName>
        <fullName evidence="1">Uncharacterized protein</fullName>
    </submittedName>
</protein>
<reference evidence="1 2" key="1">
    <citation type="submission" date="2015-01" db="EMBL/GenBank/DDBJ databases">
        <title>The Genome Sequence of Cladophialophora immunda CBS83496.</title>
        <authorList>
            <consortium name="The Broad Institute Genomics Platform"/>
            <person name="Cuomo C."/>
            <person name="de Hoog S."/>
            <person name="Gorbushina A."/>
            <person name="Stielow B."/>
            <person name="Teixiera M."/>
            <person name="Abouelleil A."/>
            <person name="Chapman S.B."/>
            <person name="Priest M."/>
            <person name="Young S.K."/>
            <person name="Wortman J."/>
            <person name="Nusbaum C."/>
            <person name="Birren B."/>
        </authorList>
    </citation>
    <scope>NUCLEOTIDE SEQUENCE [LARGE SCALE GENOMIC DNA]</scope>
    <source>
        <strain evidence="1 2">CBS 83496</strain>
    </source>
</reference>
<dbReference type="VEuPathDB" id="FungiDB:PV07_04149"/>
<dbReference type="AlphaFoldDB" id="A0A0D2CN11"/>
<evidence type="ECO:0000313" key="2">
    <source>
        <dbReference type="Proteomes" id="UP000054466"/>
    </source>
</evidence>
<accession>A0A0D2CN11</accession>
<evidence type="ECO:0000313" key="1">
    <source>
        <dbReference type="EMBL" id="KIW32618.1"/>
    </source>
</evidence>
<proteinExistence type="predicted"/>
<keyword evidence="2" id="KW-1185">Reference proteome</keyword>
<dbReference type="RefSeq" id="XP_016252834.1">
    <property type="nucleotide sequence ID" value="XM_016390932.1"/>
</dbReference>